<dbReference type="GO" id="GO:0004725">
    <property type="term" value="F:protein tyrosine phosphatase activity"/>
    <property type="evidence" value="ECO:0007669"/>
    <property type="project" value="UniProtKB-EC"/>
</dbReference>
<dbReference type="AlphaFoldDB" id="A0A1R2CTG0"/>
<evidence type="ECO:0000256" key="2">
    <source>
        <dbReference type="ARBA" id="ARBA00004496"/>
    </source>
</evidence>
<dbReference type="GO" id="GO:0005856">
    <property type="term" value="C:cytoskeleton"/>
    <property type="evidence" value="ECO:0007669"/>
    <property type="project" value="UniProtKB-ARBA"/>
</dbReference>
<feature type="domain" description="Tyrosine-protein phosphatase" evidence="15">
    <location>
        <begin position="170"/>
        <end position="327"/>
    </location>
</feature>
<dbReference type="GO" id="GO:0033554">
    <property type="term" value="P:cellular response to stress"/>
    <property type="evidence" value="ECO:0007669"/>
    <property type="project" value="UniProtKB-ARBA"/>
</dbReference>
<dbReference type="Pfam" id="PF14671">
    <property type="entry name" value="DSPn"/>
    <property type="match status" value="1"/>
</dbReference>
<dbReference type="PANTHER" id="PTHR23339">
    <property type="entry name" value="TYROSINE SPECIFIC PROTEIN PHOSPHATASE AND DUAL SPECIFICITY PROTEIN PHOSPHATASE"/>
    <property type="match status" value="1"/>
</dbReference>
<keyword evidence="10" id="KW-0904">Protein phosphatase</keyword>
<name>A0A1R2CTG0_9CILI</name>
<dbReference type="EC" id="3.1.3.48" evidence="4"/>
<dbReference type="InterPro" id="IPR016130">
    <property type="entry name" value="Tyr_Pase_AS"/>
</dbReference>
<evidence type="ECO:0000256" key="1">
    <source>
        <dbReference type="ARBA" id="ARBA00004123"/>
    </source>
</evidence>
<feature type="compositionally biased region" description="Polar residues" evidence="14">
    <location>
        <begin position="363"/>
        <end position="415"/>
    </location>
</feature>
<dbReference type="InterPro" id="IPR020422">
    <property type="entry name" value="TYR_PHOSPHATASE_DUAL_dom"/>
</dbReference>
<protein>
    <recommendedName>
        <fullName evidence="4">protein-tyrosine-phosphatase</fullName>
        <ecNumber evidence="4">3.1.3.48</ecNumber>
    </recommendedName>
</protein>
<dbReference type="Gene3D" id="3.90.190.10">
    <property type="entry name" value="Protein tyrosine phosphatase superfamily"/>
    <property type="match status" value="2"/>
</dbReference>
<feature type="region of interest" description="Disordered" evidence="14">
    <location>
        <begin position="362"/>
        <end position="415"/>
    </location>
</feature>
<comment type="caution">
    <text evidence="17">The sequence shown here is derived from an EMBL/GenBank/DDBJ whole genome shotgun (WGS) entry which is preliminary data.</text>
</comment>
<evidence type="ECO:0000259" key="16">
    <source>
        <dbReference type="PROSITE" id="PS50056"/>
    </source>
</evidence>
<evidence type="ECO:0000256" key="8">
    <source>
        <dbReference type="ARBA" id="ARBA00022776"/>
    </source>
</evidence>
<dbReference type="GO" id="GO:0032954">
    <property type="term" value="P:regulation of cytokinetic process"/>
    <property type="evidence" value="ECO:0007669"/>
    <property type="project" value="UniProtKB-ARBA"/>
</dbReference>
<organism evidence="17 18">
    <name type="scientific">Stentor coeruleus</name>
    <dbReference type="NCBI Taxonomy" id="5963"/>
    <lineage>
        <taxon>Eukaryota</taxon>
        <taxon>Sar</taxon>
        <taxon>Alveolata</taxon>
        <taxon>Ciliophora</taxon>
        <taxon>Postciliodesmatophora</taxon>
        <taxon>Heterotrichea</taxon>
        <taxon>Heterotrichida</taxon>
        <taxon>Stentoridae</taxon>
        <taxon>Stentor</taxon>
    </lineage>
</organism>
<dbReference type="InterPro" id="IPR000387">
    <property type="entry name" value="Tyr_Pase_dom"/>
</dbReference>
<dbReference type="GO" id="GO:0051301">
    <property type="term" value="P:cell division"/>
    <property type="evidence" value="ECO:0007669"/>
    <property type="project" value="UniProtKB-KW"/>
</dbReference>
<dbReference type="InterPro" id="IPR003595">
    <property type="entry name" value="Tyr_Pase_cat"/>
</dbReference>
<dbReference type="GO" id="GO:0051321">
    <property type="term" value="P:meiotic cell cycle"/>
    <property type="evidence" value="ECO:0007669"/>
    <property type="project" value="UniProtKB-KW"/>
</dbReference>
<proteinExistence type="inferred from homology"/>
<dbReference type="EMBL" id="MPUH01000064">
    <property type="protein sequence ID" value="OMJ92294.1"/>
    <property type="molecule type" value="Genomic_DNA"/>
</dbReference>
<dbReference type="CDD" id="cd14499">
    <property type="entry name" value="CDC14_C"/>
    <property type="match status" value="1"/>
</dbReference>
<evidence type="ECO:0000313" key="18">
    <source>
        <dbReference type="Proteomes" id="UP000187209"/>
    </source>
</evidence>
<dbReference type="CDD" id="cd17657">
    <property type="entry name" value="CDC14_N"/>
    <property type="match status" value="1"/>
</dbReference>
<dbReference type="GO" id="GO:0000278">
    <property type="term" value="P:mitotic cell cycle"/>
    <property type="evidence" value="ECO:0007669"/>
    <property type="project" value="UniProtKB-ARBA"/>
</dbReference>
<evidence type="ECO:0000256" key="14">
    <source>
        <dbReference type="SAM" id="MobiDB-lite"/>
    </source>
</evidence>
<dbReference type="FunFam" id="3.90.190.10:FF:000038">
    <property type="entry name" value="Tyrosine-protein phosphatase CDC14"/>
    <property type="match status" value="1"/>
</dbReference>
<sequence>MTSAVEIIPGKLYWISDKSPPKNKTNSYYFCIDNELVYQPFCSDFGPLNIGMTYKFCVELERLLKNQLYSNYKIFHYTSLLPQKRANAAYLMGAFQIIILQKTADQAWKTFENLPHFVDFRDAGYGGCTYKCTLFHVLKGLEIGMSLGWFNVRTFNLRDYEYYEKVENGDWNWIIPGKMLAFACPSPASADSDGFKVWTPEDYAPLFHQLGITAVVRLNNITYDAERFRKMGIKHYDMYFLDGSIPSENIVMEFLSIAQRERAIAVHCKAGLGRTGTLIGCYAMMHCEFPAAEFIGWARLCRPGSVLGPQQQFLIEMEGKCKQWRDERRVKNNNEDELAMSPQEKYISVHGDMGQAERLVTAKKQNQSPSNSPFISSYRTSSNGPVKGSINNTKSPSRNLTPGSSKQVSRSPFHK</sequence>
<gene>
    <name evidence="17" type="ORF">SteCoe_4953</name>
</gene>
<dbReference type="GO" id="GO:0005737">
    <property type="term" value="C:cytoplasm"/>
    <property type="evidence" value="ECO:0007669"/>
    <property type="project" value="UniProtKB-SubCell"/>
</dbReference>
<dbReference type="InterPro" id="IPR029021">
    <property type="entry name" value="Prot-tyrosine_phosphatase-like"/>
</dbReference>
<dbReference type="Proteomes" id="UP000187209">
    <property type="component" value="Unassembled WGS sequence"/>
</dbReference>
<evidence type="ECO:0000256" key="4">
    <source>
        <dbReference type="ARBA" id="ARBA00013064"/>
    </source>
</evidence>
<reference evidence="17 18" key="1">
    <citation type="submission" date="2016-11" db="EMBL/GenBank/DDBJ databases">
        <title>The macronuclear genome of Stentor coeruleus: a giant cell with tiny introns.</title>
        <authorList>
            <person name="Slabodnick M."/>
            <person name="Ruby J.G."/>
            <person name="Reiff S.B."/>
            <person name="Swart E.C."/>
            <person name="Gosai S."/>
            <person name="Prabakaran S."/>
            <person name="Witkowska E."/>
            <person name="Larue G.E."/>
            <person name="Fisher S."/>
            <person name="Freeman R.M."/>
            <person name="Gunawardena J."/>
            <person name="Chu W."/>
            <person name="Stover N.A."/>
            <person name="Gregory B.D."/>
            <person name="Nowacki M."/>
            <person name="Derisi J."/>
            <person name="Roy S.W."/>
            <person name="Marshall W.F."/>
            <person name="Sood P."/>
        </authorList>
    </citation>
    <scope>NUCLEOTIDE SEQUENCE [LARGE SCALE GENOMIC DNA]</scope>
    <source>
        <strain evidence="17">WM001</strain>
    </source>
</reference>
<dbReference type="GO" id="GO:0031981">
    <property type="term" value="C:nuclear lumen"/>
    <property type="evidence" value="ECO:0007669"/>
    <property type="project" value="UniProtKB-ARBA"/>
</dbReference>
<evidence type="ECO:0000256" key="3">
    <source>
        <dbReference type="ARBA" id="ARBA00007315"/>
    </source>
</evidence>
<evidence type="ECO:0000256" key="9">
    <source>
        <dbReference type="ARBA" id="ARBA00022801"/>
    </source>
</evidence>
<dbReference type="InterPro" id="IPR029260">
    <property type="entry name" value="DSPn"/>
</dbReference>
<dbReference type="GO" id="GO:0007096">
    <property type="term" value="P:regulation of exit from mitosis"/>
    <property type="evidence" value="ECO:0007669"/>
    <property type="project" value="UniProtKB-ARBA"/>
</dbReference>
<dbReference type="Pfam" id="PF22785">
    <property type="entry name" value="Tc-R-P"/>
    <property type="match status" value="1"/>
</dbReference>
<evidence type="ECO:0000256" key="12">
    <source>
        <dbReference type="ARBA" id="ARBA00023254"/>
    </source>
</evidence>
<dbReference type="SUPFAM" id="SSF52799">
    <property type="entry name" value="(Phosphotyrosine protein) phosphatases II"/>
    <property type="match status" value="2"/>
</dbReference>
<keyword evidence="7" id="KW-0132">Cell division</keyword>
<keyword evidence="11" id="KW-0539">Nucleus</keyword>
<keyword evidence="18" id="KW-1185">Reference proteome</keyword>
<dbReference type="SMART" id="SM00404">
    <property type="entry name" value="PTPc_motif"/>
    <property type="match status" value="1"/>
</dbReference>
<dbReference type="PROSITE" id="PS00383">
    <property type="entry name" value="TYR_PHOSPHATASE_1"/>
    <property type="match status" value="1"/>
</dbReference>
<evidence type="ECO:0000313" key="17">
    <source>
        <dbReference type="EMBL" id="OMJ92294.1"/>
    </source>
</evidence>
<keyword evidence="9" id="KW-0378">Hydrolase</keyword>
<evidence type="ECO:0000256" key="5">
    <source>
        <dbReference type="ARBA" id="ARBA00022490"/>
    </source>
</evidence>
<dbReference type="OrthoDB" id="442453at2759"/>
<dbReference type="PROSITE" id="PS50056">
    <property type="entry name" value="TYR_PHOSPHATASE_2"/>
    <property type="match status" value="1"/>
</dbReference>
<keyword evidence="13" id="KW-0131">Cell cycle</keyword>
<evidence type="ECO:0000256" key="11">
    <source>
        <dbReference type="ARBA" id="ARBA00023242"/>
    </source>
</evidence>
<keyword evidence="8" id="KW-0498">Mitosis</keyword>
<dbReference type="InterPro" id="IPR050561">
    <property type="entry name" value="PTP"/>
</dbReference>
<feature type="domain" description="Tyrosine specific protein phosphatases" evidence="16">
    <location>
        <begin position="248"/>
        <end position="313"/>
    </location>
</feature>
<keyword evidence="5" id="KW-0963">Cytoplasm</keyword>
<evidence type="ECO:0000256" key="10">
    <source>
        <dbReference type="ARBA" id="ARBA00022912"/>
    </source>
</evidence>
<accession>A0A1R2CTG0</accession>
<keyword evidence="6" id="KW-0597">Phosphoprotein</keyword>
<comment type="subcellular location">
    <subcellularLocation>
        <location evidence="2">Cytoplasm</location>
    </subcellularLocation>
    <subcellularLocation>
        <location evidence="1">Nucleus</location>
    </subcellularLocation>
</comment>
<evidence type="ECO:0000259" key="15">
    <source>
        <dbReference type="PROSITE" id="PS50054"/>
    </source>
</evidence>
<keyword evidence="12" id="KW-0469">Meiosis</keyword>
<evidence type="ECO:0000256" key="7">
    <source>
        <dbReference type="ARBA" id="ARBA00022618"/>
    </source>
</evidence>
<evidence type="ECO:0000256" key="6">
    <source>
        <dbReference type="ARBA" id="ARBA00022553"/>
    </source>
</evidence>
<evidence type="ECO:0000256" key="13">
    <source>
        <dbReference type="ARBA" id="ARBA00023306"/>
    </source>
</evidence>
<dbReference type="PROSITE" id="PS50054">
    <property type="entry name" value="TYR_PHOSPHATASE_DUAL"/>
    <property type="match status" value="1"/>
</dbReference>
<comment type="similarity">
    <text evidence="3">Belongs to the protein-tyrosine phosphatase family. Non-receptor class CDC14 subfamily.</text>
</comment>
<dbReference type="InterPro" id="IPR044506">
    <property type="entry name" value="CDC14_C"/>
</dbReference>